<reference evidence="1" key="2">
    <citation type="submission" date="2025-09" db="UniProtKB">
        <authorList>
            <consortium name="Ensembl"/>
        </authorList>
    </citation>
    <scope>IDENTIFICATION</scope>
</reference>
<protein>
    <submittedName>
        <fullName evidence="1">Uncharacterized protein</fullName>
    </submittedName>
</protein>
<dbReference type="Ensembl" id="ENSNBRT00000019722.1">
    <property type="protein sequence ID" value="ENSNBRP00000019210.1"/>
    <property type="gene ID" value="ENSNBRG00000014801.1"/>
</dbReference>
<keyword evidence="2" id="KW-1185">Reference proteome</keyword>
<dbReference type="Proteomes" id="UP000261580">
    <property type="component" value="Unassembled WGS sequence"/>
</dbReference>
<organism evidence="1 2">
    <name type="scientific">Neolamprologus brichardi</name>
    <name type="common">Fairy cichlid</name>
    <name type="synonym">Lamprologus brichardi</name>
    <dbReference type="NCBI Taxonomy" id="32507"/>
    <lineage>
        <taxon>Eukaryota</taxon>
        <taxon>Metazoa</taxon>
        <taxon>Chordata</taxon>
        <taxon>Craniata</taxon>
        <taxon>Vertebrata</taxon>
        <taxon>Euteleostomi</taxon>
        <taxon>Actinopterygii</taxon>
        <taxon>Neopterygii</taxon>
        <taxon>Teleostei</taxon>
        <taxon>Neoteleostei</taxon>
        <taxon>Acanthomorphata</taxon>
        <taxon>Ovalentaria</taxon>
        <taxon>Cichlomorphae</taxon>
        <taxon>Cichliformes</taxon>
        <taxon>Cichlidae</taxon>
        <taxon>African cichlids</taxon>
        <taxon>Pseudocrenilabrinae</taxon>
        <taxon>Lamprologini</taxon>
        <taxon>Neolamprologus</taxon>
    </lineage>
</organism>
<evidence type="ECO:0000313" key="1">
    <source>
        <dbReference type="Ensembl" id="ENSNBRP00000019210.1"/>
    </source>
</evidence>
<accession>A0A3Q4H8H9</accession>
<reference evidence="1" key="1">
    <citation type="submission" date="2025-08" db="UniProtKB">
        <authorList>
            <consortium name="Ensembl"/>
        </authorList>
    </citation>
    <scope>IDENTIFICATION</scope>
</reference>
<evidence type="ECO:0000313" key="2">
    <source>
        <dbReference type="Proteomes" id="UP000261580"/>
    </source>
</evidence>
<proteinExistence type="predicted"/>
<name>A0A3Q4H8H9_NEOBR</name>
<sequence length="195" mass="21538">MAQGVGKRICNRKVAGSISGLSVLVVVSLPQGRLHSFILAFTHWWRQATVTTDPLPQGGLTVACLPTQRAHLFAAALQSAARCWSVACDHWSLVALSPLLVRTHSHTLASHTCMLKLNHSHGDLCTHTHTHSHMNTHTSSLLTCRCAPLWSRHAFHSWLLLWGPCVPFMTAVTWSMSTFELKLSSRAHMLPKSLL</sequence>
<dbReference type="AlphaFoldDB" id="A0A3Q4H8H9"/>